<dbReference type="OrthoDB" id="3634279at2"/>
<dbReference type="AlphaFoldDB" id="A0A1K1RIK2"/>
<accession>A0A1K1RIK2</accession>
<feature type="transmembrane region" description="Helical" evidence="1">
    <location>
        <begin position="12"/>
        <end position="28"/>
    </location>
</feature>
<dbReference type="RefSeq" id="WP_143168569.1">
    <property type="nucleotide sequence ID" value="NZ_FPJG01000006.1"/>
</dbReference>
<organism evidence="2 3">
    <name type="scientific">Amycolatopsis australiensis</name>
    <dbReference type="NCBI Taxonomy" id="546364"/>
    <lineage>
        <taxon>Bacteria</taxon>
        <taxon>Bacillati</taxon>
        <taxon>Actinomycetota</taxon>
        <taxon>Actinomycetes</taxon>
        <taxon>Pseudonocardiales</taxon>
        <taxon>Pseudonocardiaceae</taxon>
        <taxon>Amycolatopsis</taxon>
    </lineage>
</organism>
<evidence type="ECO:0000256" key="1">
    <source>
        <dbReference type="SAM" id="Phobius"/>
    </source>
</evidence>
<dbReference type="EMBL" id="FPJG01000006">
    <property type="protein sequence ID" value="SFW71668.1"/>
    <property type="molecule type" value="Genomic_DNA"/>
</dbReference>
<name>A0A1K1RIK2_9PSEU</name>
<evidence type="ECO:0000313" key="2">
    <source>
        <dbReference type="EMBL" id="SFW71668.1"/>
    </source>
</evidence>
<proteinExistence type="predicted"/>
<gene>
    <name evidence="2" type="ORF">SAMN04489730_3315</name>
</gene>
<keyword evidence="1" id="KW-0472">Membrane</keyword>
<keyword evidence="1" id="KW-1133">Transmembrane helix</keyword>
<reference evidence="3" key="1">
    <citation type="submission" date="2016-11" db="EMBL/GenBank/DDBJ databases">
        <authorList>
            <person name="Varghese N."/>
            <person name="Submissions S."/>
        </authorList>
    </citation>
    <scope>NUCLEOTIDE SEQUENCE [LARGE SCALE GENOMIC DNA]</scope>
    <source>
        <strain evidence="3">DSM 44671</strain>
    </source>
</reference>
<sequence length="131" mass="14005">MGRGKKQKEAEGTILAGVVAVCSLWGFNAVDRRLVALASAILAVYCLCRMPAWCCADRTDGGRCEEPTAGVFSACWRPPHQERKRKLIRTRGYWTGLAQARYSGVRGAVSVYLATMATVSALVALIAAAAG</sequence>
<protein>
    <submittedName>
        <fullName evidence="2">Uncharacterized protein</fullName>
    </submittedName>
</protein>
<dbReference type="Proteomes" id="UP000182740">
    <property type="component" value="Unassembled WGS sequence"/>
</dbReference>
<evidence type="ECO:0000313" key="3">
    <source>
        <dbReference type="Proteomes" id="UP000182740"/>
    </source>
</evidence>
<feature type="transmembrane region" description="Helical" evidence="1">
    <location>
        <begin position="109"/>
        <end position="130"/>
    </location>
</feature>
<feature type="transmembrane region" description="Helical" evidence="1">
    <location>
        <begin position="34"/>
        <end position="53"/>
    </location>
</feature>
<keyword evidence="1" id="KW-0812">Transmembrane</keyword>
<keyword evidence="3" id="KW-1185">Reference proteome</keyword>